<feature type="compositionally biased region" description="Basic and acidic residues" evidence="13">
    <location>
        <begin position="240"/>
        <end position="251"/>
    </location>
</feature>
<name>A0A164VGG6_9AGAM</name>
<feature type="region of interest" description="Disordered" evidence="13">
    <location>
        <begin position="240"/>
        <end position="275"/>
    </location>
</feature>
<dbReference type="GO" id="GO:0005634">
    <property type="term" value="C:nucleus"/>
    <property type="evidence" value="ECO:0007669"/>
    <property type="project" value="UniProtKB-SubCell"/>
</dbReference>
<keyword evidence="16" id="KW-1185">Reference proteome</keyword>
<keyword evidence="9" id="KW-0862">Zinc</keyword>
<gene>
    <name evidence="15" type="ORF">SISNIDRAFT_427327</name>
</gene>
<evidence type="ECO:0000256" key="5">
    <source>
        <dbReference type="ARBA" id="ARBA00006045"/>
    </source>
</evidence>
<evidence type="ECO:0000313" key="15">
    <source>
        <dbReference type="EMBL" id="KZS94136.1"/>
    </source>
</evidence>
<comment type="cofactor">
    <cofactor evidence="1">
        <name>Mn(2+)</name>
        <dbReference type="ChEBI" id="CHEBI:29035"/>
    </cofactor>
</comment>
<dbReference type="InterPro" id="IPR007708">
    <property type="entry name" value="DBR1_C"/>
</dbReference>
<evidence type="ECO:0000256" key="12">
    <source>
        <dbReference type="ARBA" id="ARBA00023242"/>
    </source>
</evidence>
<proteinExistence type="inferred from homology"/>
<keyword evidence="10" id="KW-0408">Iron</keyword>
<keyword evidence="7" id="KW-0479">Metal-binding</keyword>
<evidence type="ECO:0000259" key="14">
    <source>
        <dbReference type="SMART" id="SM01124"/>
    </source>
</evidence>
<evidence type="ECO:0000256" key="9">
    <source>
        <dbReference type="ARBA" id="ARBA00022833"/>
    </source>
</evidence>
<evidence type="ECO:0000256" key="11">
    <source>
        <dbReference type="ARBA" id="ARBA00023211"/>
    </source>
</evidence>
<keyword evidence="12" id="KW-0539">Nucleus</keyword>
<keyword evidence="11" id="KW-0464">Manganese</keyword>
<comment type="similarity">
    <text evidence="5">Belongs to the lariat debranching enzyme family.</text>
</comment>
<evidence type="ECO:0000313" key="16">
    <source>
        <dbReference type="Proteomes" id="UP000076722"/>
    </source>
</evidence>
<dbReference type="GO" id="GO:0008419">
    <property type="term" value="F:RNA lariat debranching enzyme activity"/>
    <property type="evidence" value="ECO:0007669"/>
    <property type="project" value="TreeGrafter"/>
</dbReference>
<organism evidence="15 16">
    <name type="scientific">Sistotremastrum niveocremeum HHB9708</name>
    <dbReference type="NCBI Taxonomy" id="1314777"/>
    <lineage>
        <taxon>Eukaryota</taxon>
        <taxon>Fungi</taxon>
        <taxon>Dikarya</taxon>
        <taxon>Basidiomycota</taxon>
        <taxon>Agaricomycotina</taxon>
        <taxon>Agaricomycetes</taxon>
        <taxon>Sistotremastrales</taxon>
        <taxon>Sistotremastraceae</taxon>
        <taxon>Sertulicium</taxon>
        <taxon>Sertulicium niveocremeum</taxon>
    </lineage>
</organism>
<dbReference type="EMBL" id="KV419405">
    <property type="protein sequence ID" value="KZS94136.1"/>
    <property type="molecule type" value="Genomic_DNA"/>
</dbReference>
<dbReference type="Proteomes" id="UP000076722">
    <property type="component" value="Unassembled WGS sequence"/>
</dbReference>
<dbReference type="Pfam" id="PF05011">
    <property type="entry name" value="DBR1"/>
    <property type="match status" value="1"/>
</dbReference>
<accession>A0A164VGG6</accession>
<dbReference type="InterPro" id="IPR041816">
    <property type="entry name" value="Dbr1_N"/>
</dbReference>
<evidence type="ECO:0000256" key="4">
    <source>
        <dbReference type="ARBA" id="ARBA00004123"/>
    </source>
</evidence>
<feature type="domain" description="Lariat debranching enzyme C-terminal" evidence="14">
    <location>
        <begin position="263"/>
        <end position="405"/>
    </location>
</feature>
<evidence type="ECO:0000256" key="13">
    <source>
        <dbReference type="SAM" id="MobiDB-lite"/>
    </source>
</evidence>
<dbReference type="FunFam" id="3.60.21.10:FF:000035">
    <property type="entry name" value="Lariat debranching enzyme"/>
    <property type="match status" value="1"/>
</dbReference>
<dbReference type="STRING" id="1314777.A0A164VGG6"/>
<evidence type="ECO:0000256" key="7">
    <source>
        <dbReference type="ARBA" id="ARBA00022723"/>
    </source>
</evidence>
<comment type="cofactor">
    <cofactor evidence="3">
        <name>Fe(2+)</name>
        <dbReference type="ChEBI" id="CHEBI:29033"/>
    </cofactor>
</comment>
<dbReference type="InterPro" id="IPR004843">
    <property type="entry name" value="Calcineurin-like_PHP"/>
</dbReference>
<evidence type="ECO:0000256" key="2">
    <source>
        <dbReference type="ARBA" id="ARBA00001947"/>
    </source>
</evidence>
<dbReference type="OrthoDB" id="407609at2759"/>
<evidence type="ECO:0000256" key="8">
    <source>
        <dbReference type="ARBA" id="ARBA00022801"/>
    </source>
</evidence>
<evidence type="ECO:0000256" key="1">
    <source>
        <dbReference type="ARBA" id="ARBA00001936"/>
    </source>
</evidence>
<evidence type="ECO:0000256" key="10">
    <source>
        <dbReference type="ARBA" id="ARBA00023004"/>
    </source>
</evidence>
<dbReference type="AlphaFoldDB" id="A0A164VGG6"/>
<sequence>MKVAVQGCCHGKLDEIYEQIKSFEEKKDIKVDLLLIGGDFQAIRNHHDLQCMAVPDKYKALGGFHRYYEGEKIAPVLTIVIGGNHEASNYMWELYYGGWLAPNIYYLGAAGCVRFNGLRIAGSSGICNKAHYHLGHFERIPYDRSSIRSIYHTRAYDILKLSLLSTSSLPIDIFMSHDWPNTIEQHGDIERLLKQKPWFKKDPDKGELGSPPLMKLLMSLKPKRWFSAHMHVKFRAVVRHEHDSTDNKQQQESHTQQKNGSSSEPTKESESSETHFLALDKCGEHRLSLEILGIEPAIASSHHDGLSYDTEWLAISRALHPNLSLLSTATRLPTPAVLSSKLKKEMKWVVENIGTHKRISDVQQFCRTAPGEGRSENAAWNGQPLWYTNPQTEAFCEMLKIENKVNPPPTEESVLGTPLRKQI</sequence>
<dbReference type="SMART" id="SM01124">
    <property type="entry name" value="DBR1"/>
    <property type="match status" value="1"/>
</dbReference>
<dbReference type="Pfam" id="PF00149">
    <property type="entry name" value="Metallophos"/>
    <property type="match status" value="1"/>
</dbReference>
<evidence type="ECO:0000256" key="6">
    <source>
        <dbReference type="ARBA" id="ARBA00022664"/>
    </source>
</evidence>
<keyword evidence="8" id="KW-0378">Hydrolase</keyword>
<comment type="cofactor">
    <cofactor evidence="2">
        <name>Zn(2+)</name>
        <dbReference type="ChEBI" id="CHEBI:29105"/>
    </cofactor>
</comment>
<comment type="subcellular location">
    <subcellularLocation>
        <location evidence="4">Nucleus</location>
    </subcellularLocation>
</comment>
<dbReference type="GO" id="GO:0000398">
    <property type="term" value="P:mRNA splicing, via spliceosome"/>
    <property type="evidence" value="ECO:0007669"/>
    <property type="project" value="TreeGrafter"/>
</dbReference>
<reference evidence="15 16" key="1">
    <citation type="journal article" date="2016" name="Mol. Biol. Evol.">
        <title>Comparative Genomics of Early-Diverging Mushroom-Forming Fungi Provides Insights into the Origins of Lignocellulose Decay Capabilities.</title>
        <authorList>
            <person name="Nagy L.G."/>
            <person name="Riley R."/>
            <person name="Tritt A."/>
            <person name="Adam C."/>
            <person name="Daum C."/>
            <person name="Floudas D."/>
            <person name="Sun H."/>
            <person name="Yadav J.S."/>
            <person name="Pangilinan J."/>
            <person name="Larsson K.H."/>
            <person name="Matsuura K."/>
            <person name="Barry K."/>
            <person name="Labutti K."/>
            <person name="Kuo R."/>
            <person name="Ohm R.A."/>
            <person name="Bhattacharya S.S."/>
            <person name="Shirouzu T."/>
            <person name="Yoshinaga Y."/>
            <person name="Martin F.M."/>
            <person name="Grigoriev I.V."/>
            <person name="Hibbett D.S."/>
        </authorList>
    </citation>
    <scope>NUCLEOTIDE SEQUENCE [LARGE SCALE GENOMIC DNA]</scope>
    <source>
        <strain evidence="15 16">HHB9708</strain>
    </source>
</reference>
<dbReference type="InterPro" id="IPR029052">
    <property type="entry name" value="Metallo-depent_PP-like"/>
</dbReference>
<dbReference type="CDD" id="cd00844">
    <property type="entry name" value="MPP_Dbr1_N"/>
    <property type="match status" value="1"/>
</dbReference>
<keyword evidence="6" id="KW-0507">mRNA processing</keyword>
<dbReference type="PANTHER" id="PTHR12849:SF0">
    <property type="entry name" value="LARIAT DEBRANCHING ENZYME"/>
    <property type="match status" value="1"/>
</dbReference>
<dbReference type="PANTHER" id="PTHR12849">
    <property type="entry name" value="RNA LARIAT DEBRANCHING ENZYME"/>
    <property type="match status" value="1"/>
</dbReference>
<evidence type="ECO:0000256" key="3">
    <source>
        <dbReference type="ARBA" id="ARBA00001954"/>
    </source>
</evidence>
<protein>
    <submittedName>
        <fullName evidence="15">DBR1-domain-containing protein</fullName>
    </submittedName>
</protein>
<dbReference type="Gene3D" id="3.60.21.10">
    <property type="match status" value="1"/>
</dbReference>
<dbReference type="GO" id="GO:0046872">
    <property type="term" value="F:metal ion binding"/>
    <property type="evidence" value="ECO:0007669"/>
    <property type="project" value="UniProtKB-KW"/>
</dbReference>
<dbReference type="SUPFAM" id="SSF56300">
    <property type="entry name" value="Metallo-dependent phosphatases"/>
    <property type="match status" value="1"/>
</dbReference>